<evidence type="ECO:0000256" key="1">
    <source>
        <dbReference type="SAM" id="MobiDB-lite"/>
    </source>
</evidence>
<feature type="region of interest" description="Disordered" evidence="1">
    <location>
        <begin position="129"/>
        <end position="152"/>
    </location>
</feature>
<feature type="compositionally biased region" description="Low complexity" evidence="1">
    <location>
        <begin position="129"/>
        <end position="150"/>
    </location>
</feature>
<comment type="caution">
    <text evidence="3">The sequence shown here is derived from an EMBL/GenBank/DDBJ whole genome shotgun (WGS) entry which is preliminary data.</text>
</comment>
<name>A0A2T9ZHL1_9FUNG</name>
<keyword evidence="4" id="KW-1185">Reference proteome</keyword>
<dbReference type="PANTHER" id="PTHR10094:SF25">
    <property type="entry name" value="SCP2 STEROL-BINDING DOMAIN-CONTAINING PROTEIN 1"/>
    <property type="match status" value="1"/>
</dbReference>
<dbReference type="GO" id="GO:0005829">
    <property type="term" value="C:cytosol"/>
    <property type="evidence" value="ECO:0007669"/>
    <property type="project" value="TreeGrafter"/>
</dbReference>
<organism evidence="3 4">
    <name type="scientific">Smittium megazygosporum</name>
    <dbReference type="NCBI Taxonomy" id="133381"/>
    <lineage>
        <taxon>Eukaryota</taxon>
        <taxon>Fungi</taxon>
        <taxon>Fungi incertae sedis</taxon>
        <taxon>Zoopagomycota</taxon>
        <taxon>Kickxellomycotina</taxon>
        <taxon>Harpellomycetes</taxon>
        <taxon>Harpellales</taxon>
        <taxon>Legeriomycetaceae</taxon>
        <taxon>Smittium</taxon>
    </lineage>
</organism>
<reference evidence="3 4" key="1">
    <citation type="journal article" date="2018" name="MBio">
        <title>Comparative Genomics Reveals the Core Gene Toolbox for the Fungus-Insect Symbiosis.</title>
        <authorList>
            <person name="Wang Y."/>
            <person name="Stata M."/>
            <person name="Wang W."/>
            <person name="Stajich J.E."/>
            <person name="White M.M."/>
            <person name="Moncalvo J.M."/>
        </authorList>
    </citation>
    <scope>NUCLEOTIDE SEQUENCE [LARGE SCALE GENOMIC DNA]</scope>
    <source>
        <strain evidence="3 4">SC-DP-2</strain>
    </source>
</reference>
<evidence type="ECO:0000313" key="3">
    <source>
        <dbReference type="EMBL" id="PVV04069.1"/>
    </source>
</evidence>
<evidence type="ECO:0000259" key="2">
    <source>
        <dbReference type="Pfam" id="PF02036"/>
    </source>
</evidence>
<dbReference type="Proteomes" id="UP000245609">
    <property type="component" value="Unassembled WGS sequence"/>
</dbReference>
<dbReference type="InterPro" id="IPR036527">
    <property type="entry name" value="SCP2_sterol-bd_dom_sf"/>
</dbReference>
<dbReference type="Pfam" id="PF02036">
    <property type="entry name" value="SCP2"/>
    <property type="match status" value="2"/>
</dbReference>
<feature type="domain" description="SCP2" evidence="2">
    <location>
        <begin position="21"/>
        <end position="121"/>
    </location>
</feature>
<dbReference type="AlphaFoldDB" id="A0A2T9ZHL1"/>
<dbReference type="InterPro" id="IPR003033">
    <property type="entry name" value="SCP2_sterol-bd_dom"/>
</dbReference>
<dbReference type="Gene3D" id="3.30.1050.10">
    <property type="entry name" value="SCP2 sterol-binding domain"/>
    <property type="match status" value="2"/>
</dbReference>
<dbReference type="STRING" id="133381.A0A2T9ZHL1"/>
<gene>
    <name evidence="3" type="ORF">BB560_001439</name>
</gene>
<accession>A0A2T9ZHL1</accession>
<dbReference type="PANTHER" id="PTHR10094">
    <property type="entry name" value="STEROL CARRIER PROTEIN 2 SCP-2 FAMILY PROTEIN"/>
    <property type="match status" value="1"/>
</dbReference>
<dbReference type="SUPFAM" id="SSF55718">
    <property type="entry name" value="SCP-like"/>
    <property type="match status" value="2"/>
</dbReference>
<proteinExistence type="predicted"/>
<evidence type="ECO:0000313" key="4">
    <source>
        <dbReference type="Proteomes" id="UP000245609"/>
    </source>
</evidence>
<feature type="domain" description="SCP2" evidence="2">
    <location>
        <begin position="168"/>
        <end position="268"/>
    </location>
</feature>
<sequence>MSNFKSARFFESLSAAFKSLNKLEQANTIKEINECFMFKLSKDGKDHFWCLDLATGGQMNSASTAAEASKGLAPPGVTLNVDDDTMAGILTEKIDPTEAFMKGKLEIEGNMMNALKLTPIINRFSHTLSKAPAPTTTSTSTPGSKQSSGSVPPLVNTIKAQVTAINKTQLAAVQKQLDCIVQFNIKDSSKTYSFIFNFIQNTPLEDTFAFGSAKDSGLVPPKLTISLKEEDFIKLRDKKLNGQAAYIQGKLQINGDIFLALKLDSVFKLLNKKAKL</sequence>
<protein>
    <recommendedName>
        <fullName evidence="2">SCP2 domain-containing protein</fullName>
    </recommendedName>
</protein>
<dbReference type="OrthoDB" id="10265837at2759"/>
<dbReference type="EMBL" id="MBFS01000165">
    <property type="protein sequence ID" value="PVV04069.1"/>
    <property type="molecule type" value="Genomic_DNA"/>
</dbReference>